<dbReference type="Pfam" id="PF25238">
    <property type="entry name" value="OGFOD2-like"/>
    <property type="match status" value="1"/>
</dbReference>
<reference evidence="8" key="1">
    <citation type="submission" date="2021-01" db="UniProtKB">
        <authorList>
            <consortium name="EnsemblMetazoa"/>
        </authorList>
    </citation>
    <scope>IDENTIFICATION</scope>
</reference>
<evidence type="ECO:0000256" key="5">
    <source>
        <dbReference type="ARBA" id="ARBA00023002"/>
    </source>
</evidence>
<dbReference type="RefSeq" id="XP_066936126.1">
    <property type="nucleotide sequence ID" value="XM_067080025.1"/>
</dbReference>
<evidence type="ECO:0000256" key="6">
    <source>
        <dbReference type="ARBA" id="ARBA00023004"/>
    </source>
</evidence>
<keyword evidence="9" id="KW-1185">Reference proteome</keyword>
<evidence type="ECO:0000256" key="4">
    <source>
        <dbReference type="ARBA" id="ARBA00022964"/>
    </source>
</evidence>
<evidence type="ECO:0000256" key="3">
    <source>
        <dbReference type="ARBA" id="ARBA00022896"/>
    </source>
</evidence>
<keyword evidence="3" id="KW-0847">Vitamin C</keyword>
<evidence type="ECO:0000259" key="7">
    <source>
        <dbReference type="PROSITE" id="PS51471"/>
    </source>
</evidence>
<organism evidence="8 9">
    <name type="scientific">Clytia hemisphaerica</name>
    <dbReference type="NCBI Taxonomy" id="252671"/>
    <lineage>
        <taxon>Eukaryota</taxon>
        <taxon>Metazoa</taxon>
        <taxon>Cnidaria</taxon>
        <taxon>Hydrozoa</taxon>
        <taxon>Hydroidolina</taxon>
        <taxon>Leptothecata</taxon>
        <taxon>Obeliida</taxon>
        <taxon>Clytiidae</taxon>
        <taxon>Clytia</taxon>
    </lineage>
</organism>
<keyword evidence="2" id="KW-0479">Metal-binding</keyword>
<dbReference type="PANTHER" id="PTHR24014:SF4">
    <property type="entry name" value="2-OXOGLUTARATE AND IRON-DEPENDENT OXYGENASE DOMAIN-CONTAINING PROTEIN 2"/>
    <property type="match status" value="1"/>
</dbReference>
<dbReference type="OrthoDB" id="1736837at2759"/>
<dbReference type="Proteomes" id="UP000594262">
    <property type="component" value="Unplaced"/>
</dbReference>
<dbReference type="PANTHER" id="PTHR24014">
    <property type="entry name" value="2-OXOGLUTARATE AND IRON-DEPENDENT OXYGENASE DOMAIN-CONTAINING PROTEIN 2"/>
    <property type="match status" value="1"/>
</dbReference>
<dbReference type="Gene3D" id="2.60.120.620">
    <property type="entry name" value="q2cbj1_9rhob like domain"/>
    <property type="match status" value="1"/>
</dbReference>
<dbReference type="GO" id="GO:0005506">
    <property type="term" value="F:iron ion binding"/>
    <property type="evidence" value="ECO:0007669"/>
    <property type="project" value="InterPro"/>
</dbReference>
<evidence type="ECO:0000313" key="8">
    <source>
        <dbReference type="EnsemblMetazoa" id="CLYHEMP001953.1"/>
    </source>
</evidence>
<keyword evidence="6" id="KW-0408">Iron</keyword>
<name>A0A7M5TU68_9CNID</name>
<evidence type="ECO:0000256" key="1">
    <source>
        <dbReference type="ARBA" id="ARBA00001961"/>
    </source>
</evidence>
<feature type="domain" description="Fe2OG dioxygenase" evidence="7">
    <location>
        <begin position="207"/>
        <end position="306"/>
    </location>
</feature>
<sequence>MMGSRQYICRCYFQRNIFLHDYKLHVTYRDEQQFKDDYKRTLDQRGCTDLSAMIEQVHKEIKRREENGRISSERKQEIERCYKPLHLSVYSLKEFYLSPSFLSIVEYCKQDNAVKTEVLKQLKSWKADQVYSLEVFTKEFCQLFLEELKNFEKSDMPKGRPNTMNVTGLLLEELGFYQNLVNPLREKYLNPIARILYPDWVGEGRLDSQRAFIVSYDNCDGVSKDNARDLALHFDNAEVTLNVSLSSGFEGGELFFGKLWKESTNTDYKRVDHTPSHGVFHRGRQMHGAMPLETGERYNLIIWMRSSSVRNKYCPMCERTPDLVPTLGEGDGFVAPEVPVCQLS</sequence>
<dbReference type="EnsemblMetazoa" id="CLYHEMT001953.1">
    <property type="protein sequence ID" value="CLYHEMP001953.1"/>
    <property type="gene ID" value="CLYHEMG001953"/>
</dbReference>
<dbReference type="GO" id="GO:0051213">
    <property type="term" value="F:dioxygenase activity"/>
    <property type="evidence" value="ECO:0007669"/>
    <property type="project" value="UniProtKB-KW"/>
</dbReference>
<accession>A0A7M5TU68</accession>
<dbReference type="InterPro" id="IPR006620">
    <property type="entry name" value="Pro_4_hyd_alph"/>
</dbReference>
<dbReference type="InterPro" id="IPR005123">
    <property type="entry name" value="Oxoglu/Fe-dep_dioxygenase_dom"/>
</dbReference>
<dbReference type="SMART" id="SM00702">
    <property type="entry name" value="P4Hc"/>
    <property type="match status" value="1"/>
</dbReference>
<comment type="cofactor">
    <cofactor evidence="1">
        <name>L-ascorbate</name>
        <dbReference type="ChEBI" id="CHEBI:38290"/>
    </cofactor>
</comment>
<dbReference type="GO" id="GO:0031418">
    <property type="term" value="F:L-ascorbic acid binding"/>
    <property type="evidence" value="ECO:0007669"/>
    <property type="project" value="UniProtKB-KW"/>
</dbReference>
<dbReference type="AlphaFoldDB" id="A0A7M5TU68"/>
<protein>
    <recommendedName>
        <fullName evidence="7">Fe2OG dioxygenase domain-containing protein</fullName>
    </recommendedName>
</protein>
<evidence type="ECO:0000313" key="9">
    <source>
        <dbReference type="Proteomes" id="UP000594262"/>
    </source>
</evidence>
<proteinExistence type="predicted"/>
<keyword evidence="5" id="KW-0560">Oxidoreductase</keyword>
<dbReference type="PROSITE" id="PS51471">
    <property type="entry name" value="FE2OG_OXY"/>
    <property type="match status" value="1"/>
</dbReference>
<evidence type="ECO:0000256" key="2">
    <source>
        <dbReference type="ARBA" id="ARBA00022723"/>
    </source>
</evidence>
<keyword evidence="4" id="KW-0223">Dioxygenase</keyword>
<dbReference type="GeneID" id="136823870"/>
<dbReference type="GO" id="GO:0016705">
    <property type="term" value="F:oxidoreductase activity, acting on paired donors, with incorporation or reduction of molecular oxygen"/>
    <property type="evidence" value="ECO:0007669"/>
    <property type="project" value="InterPro"/>
</dbReference>